<dbReference type="InterPro" id="IPR017439">
    <property type="entry name" value="Amidohydrolase"/>
</dbReference>
<dbReference type="GO" id="GO:0071713">
    <property type="term" value="F:para-aminobenzoyl-glutamate hydrolase activity"/>
    <property type="evidence" value="ECO:0007669"/>
    <property type="project" value="TreeGrafter"/>
</dbReference>
<dbReference type="GO" id="GO:0005737">
    <property type="term" value="C:cytoplasm"/>
    <property type="evidence" value="ECO:0007669"/>
    <property type="project" value="TreeGrafter"/>
</dbReference>
<evidence type="ECO:0000256" key="1">
    <source>
        <dbReference type="PIRNR" id="PIRNR037226"/>
    </source>
</evidence>
<dbReference type="AlphaFoldDB" id="A0A941EB05"/>
<dbReference type="InterPro" id="IPR052030">
    <property type="entry name" value="Peptidase_M20/M20A_hydrolases"/>
</dbReference>
<evidence type="ECO:0000313" key="3">
    <source>
        <dbReference type="EMBL" id="MBR7826990.1"/>
    </source>
</evidence>
<dbReference type="InterPro" id="IPR017144">
    <property type="entry name" value="Xaa-Arg_dipeptidase"/>
</dbReference>
<proteinExistence type="inferred from homology"/>
<dbReference type="EMBL" id="JAGSOH010000026">
    <property type="protein sequence ID" value="MBR7826990.1"/>
    <property type="molecule type" value="Genomic_DNA"/>
</dbReference>
<reference evidence="3" key="1">
    <citation type="submission" date="2021-04" db="EMBL/GenBank/DDBJ databases">
        <title>Genome based classification of Actinospica acidithermotolerans sp. nov., an actinobacterium isolated from an Indonesian hot spring.</title>
        <authorList>
            <person name="Kusuma A.B."/>
            <person name="Putra K.E."/>
            <person name="Nafisah S."/>
            <person name="Loh J."/>
            <person name="Nouioui I."/>
            <person name="Goodfellow M."/>
        </authorList>
    </citation>
    <scope>NUCLEOTIDE SEQUENCE</scope>
    <source>
        <strain evidence="3">MGRD01-02</strain>
    </source>
</reference>
<sequence>MRDKQNAQRTVTADAERLIQLSEQLHAHPETAWEEHKSSRWVAEALDEAGFTVTPAYLGLETAFHASYGSGPFRLGLCAEYDALPGLGHACGHNLISAITVGAARALAPLADAAGLTIEVYGTPAEEGGGGKIELLERGAFAGLDLAMMAHPAPVDVAEAEPFAVSHSHVSYQGKAAHAAAYPEQGVNASDAFTIAQVAVGLLRQQLPSSVRVHGVMTNGGEAPNAIPARTEGRWYVRAGSLAQLAETEEKVWRCFEAGALATGCQLEIVPESKPYAEFRTDQAALRAYIGNASRLGRLFDTGSPARRMNRASTDMGNVSQVVPAIHPYIGIGSLPALNHQPEFAAHCVGGDAEKALLDAAVALAWTALDVAEESGAR</sequence>
<dbReference type="Pfam" id="PF01546">
    <property type="entry name" value="Peptidase_M20"/>
    <property type="match status" value="1"/>
</dbReference>
<evidence type="ECO:0000259" key="2">
    <source>
        <dbReference type="Pfam" id="PF07687"/>
    </source>
</evidence>
<comment type="similarity">
    <text evidence="1">Belongs to the peptidase M20A family.</text>
</comment>
<dbReference type="Gene3D" id="3.40.630.10">
    <property type="entry name" value="Zn peptidases"/>
    <property type="match status" value="1"/>
</dbReference>
<gene>
    <name evidence="3" type="ORF">KDK95_11800</name>
</gene>
<name>A0A941EB05_9ACTN</name>
<dbReference type="SUPFAM" id="SSF55031">
    <property type="entry name" value="Bacterial exopeptidase dimerisation domain"/>
    <property type="match status" value="1"/>
</dbReference>
<dbReference type="Pfam" id="PF07687">
    <property type="entry name" value="M20_dimer"/>
    <property type="match status" value="1"/>
</dbReference>
<dbReference type="InterPro" id="IPR002933">
    <property type="entry name" value="Peptidase_M20"/>
</dbReference>
<evidence type="ECO:0000313" key="4">
    <source>
        <dbReference type="Proteomes" id="UP000676325"/>
    </source>
</evidence>
<dbReference type="SUPFAM" id="SSF53187">
    <property type="entry name" value="Zn-dependent exopeptidases"/>
    <property type="match status" value="1"/>
</dbReference>
<dbReference type="GO" id="GO:0046657">
    <property type="term" value="P:folic acid catabolic process"/>
    <property type="evidence" value="ECO:0007669"/>
    <property type="project" value="TreeGrafter"/>
</dbReference>
<dbReference type="InterPro" id="IPR011650">
    <property type="entry name" value="Peptidase_M20_dimer"/>
</dbReference>
<protein>
    <recommendedName>
        <fullName evidence="1">Peptidase M20 domain-containing protein 2</fullName>
    </recommendedName>
</protein>
<dbReference type="InterPro" id="IPR036264">
    <property type="entry name" value="Bact_exopeptidase_dim_dom"/>
</dbReference>
<dbReference type="PIRSF" id="PIRSF037226">
    <property type="entry name" value="Amidohydrolase_ACY1L2_prd"/>
    <property type="match status" value="1"/>
</dbReference>
<feature type="domain" description="Peptidase M20 dimerisation" evidence="2">
    <location>
        <begin position="169"/>
        <end position="258"/>
    </location>
</feature>
<accession>A0A941EB05</accession>
<organism evidence="3 4">
    <name type="scientific">Actinospica acidithermotolerans</name>
    <dbReference type="NCBI Taxonomy" id="2828514"/>
    <lineage>
        <taxon>Bacteria</taxon>
        <taxon>Bacillati</taxon>
        <taxon>Actinomycetota</taxon>
        <taxon>Actinomycetes</taxon>
        <taxon>Catenulisporales</taxon>
        <taxon>Actinospicaceae</taxon>
        <taxon>Actinospica</taxon>
    </lineage>
</organism>
<dbReference type="FunFam" id="3.30.70.360:FF:000004">
    <property type="entry name" value="Peptidase M20 domain-containing protein 2"/>
    <property type="match status" value="1"/>
</dbReference>
<keyword evidence="4" id="KW-1185">Reference proteome</keyword>
<dbReference type="RefSeq" id="WP_212518133.1">
    <property type="nucleotide sequence ID" value="NZ_JAGSOH010000026.1"/>
</dbReference>
<dbReference type="Proteomes" id="UP000676325">
    <property type="component" value="Unassembled WGS sequence"/>
</dbReference>
<comment type="caution">
    <text evidence="3">The sequence shown here is derived from an EMBL/GenBank/DDBJ whole genome shotgun (WGS) entry which is preliminary data.</text>
</comment>
<dbReference type="Gene3D" id="3.30.70.360">
    <property type="match status" value="1"/>
</dbReference>
<dbReference type="NCBIfam" id="TIGR01891">
    <property type="entry name" value="amidohydrolases"/>
    <property type="match status" value="1"/>
</dbReference>
<dbReference type="CDD" id="cd05672">
    <property type="entry name" value="M20_ACY1L2-like"/>
    <property type="match status" value="1"/>
</dbReference>
<dbReference type="PANTHER" id="PTHR30575">
    <property type="entry name" value="PEPTIDASE M20"/>
    <property type="match status" value="1"/>
</dbReference>
<dbReference type="PANTHER" id="PTHR30575:SF0">
    <property type="entry name" value="XAA-ARG DIPEPTIDASE"/>
    <property type="match status" value="1"/>
</dbReference>
<dbReference type="GO" id="GO:0016805">
    <property type="term" value="F:dipeptidase activity"/>
    <property type="evidence" value="ECO:0007669"/>
    <property type="project" value="InterPro"/>
</dbReference>